<evidence type="ECO:0000256" key="1">
    <source>
        <dbReference type="ARBA" id="ARBA00022801"/>
    </source>
</evidence>
<dbReference type="Gene3D" id="3.20.20.140">
    <property type="entry name" value="Metal-dependent hydrolases"/>
    <property type="match status" value="1"/>
</dbReference>
<dbReference type="GO" id="GO:0016810">
    <property type="term" value="F:hydrolase activity, acting on carbon-nitrogen (but not peptide) bonds"/>
    <property type="evidence" value="ECO:0007669"/>
    <property type="project" value="InterPro"/>
</dbReference>
<dbReference type="InterPro" id="IPR006680">
    <property type="entry name" value="Amidohydro-rel"/>
</dbReference>
<dbReference type="RefSeq" id="WP_206752104.1">
    <property type="nucleotide sequence ID" value="NZ_SLWN01000013.1"/>
</dbReference>
<dbReference type="SUPFAM" id="SSF51338">
    <property type="entry name" value="Composite domain of metallo-dependent hydrolases"/>
    <property type="match status" value="2"/>
</dbReference>
<dbReference type="SUPFAM" id="SSF51556">
    <property type="entry name" value="Metallo-dependent hydrolases"/>
    <property type="match status" value="1"/>
</dbReference>
<dbReference type="Gene3D" id="2.30.40.10">
    <property type="entry name" value="Urease, subunit C, domain 1"/>
    <property type="match status" value="1"/>
</dbReference>
<proteinExistence type="predicted"/>
<evidence type="ECO:0000259" key="2">
    <source>
        <dbReference type="Pfam" id="PF01979"/>
    </source>
</evidence>
<reference evidence="3 4" key="1">
    <citation type="journal article" date="2015" name="Stand. Genomic Sci.">
        <title>Genomic Encyclopedia of Bacterial and Archaeal Type Strains, Phase III: the genomes of soil and plant-associated and newly described type strains.</title>
        <authorList>
            <person name="Whitman W.B."/>
            <person name="Woyke T."/>
            <person name="Klenk H.P."/>
            <person name="Zhou Y."/>
            <person name="Lilburn T.G."/>
            <person name="Beck B.J."/>
            <person name="De Vos P."/>
            <person name="Vandamme P."/>
            <person name="Eisen J.A."/>
            <person name="Garrity G."/>
            <person name="Hugenholtz P."/>
            <person name="Kyrpides N.C."/>
        </authorList>
    </citation>
    <scope>NUCLEOTIDE SEQUENCE [LARGE SCALE GENOMIC DNA]</scope>
    <source>
        <strain evidence="3 4">VKM Ac-2572</strain>
    </source>
</reference>
<evidence type="ECO:0000313" key="4">
    <source>
        <dbReference type="Proteomes" id="UP000294508"/>
    </source>
</evidence>
<dbReference type="PANTHER" id="PTHR43794:SF11">
    <property type="entry name" value="AMIDOHYDROLASE-RELATED DOMAIN-CONTAINING PROTEIN"/>
    <property type="match status" value="1"/>
</dbReference>
<dbReference type="Pfam" id="PF01979">
    <property type="entry name" value="Amidohydro_1"/>
    <property type="match status" value="1"/>
</dbReference>
<feature type="domain" description="Amidohydrolase-related" evidence="2">
    <location>
        <begin position="58"/>
        <end position="427"/>
    </location>
</feature>
<dbReference type="InterPro" id="IPR032466">
    <property type="entry name" value="Metal_Hydrolase"/>
</dbReference>
<organism evidence="3 4">
    <name type="scientific">Kribbella steppae</name>
    <dbReference type="NCBI Taxonomy" id="2512223"/>
    <lineage>
        <taxon>Bacteria</taxon>
        <taxon>Bacillati</taxon>
        <taxon>Actinomycetota</taxon>
        <taxon>Actinomycetes</taxon>
        <taxon>Propionibacteriales</taxon>
        <taxon>Kribbellaceae</taxon>
        <taxon>Kribbella</taxon>
    </lineage>
</organism>
<comment type="caution">
    <text evidence="3">The sequence shown here is derived from an EMBL/GenBank/DDBJ whole genome shotgun (WGS) entry which is preliminary data.</text>
</comment>
<sequence length="474" mass="50713">MTNQVTTIRGGLVISAGAGSATVDHLDTRFSADGWITEVGPSLPPVAGENVIDASSMIVMPGLVDSHRHPWQALMRCISTDQTVVEYRSLARGRLAARYRPEDVYAAILLSDLEAINGGVTAVSDLAHIMNSPEHADAAIQAHADSGLRVLFCHGEPNDLEVDAWYHNSSRKHPDDVRRLRNGVLHDDDARVTLGMKVRPPFLVTPEVLRYDFELARELDLHVAMDGGLGGGCWTGARWGDDGLVPIEDIQTIGQLGPHLTLVHCNNLTDSDFALIAETGTHVSISPDHEMLCGHGLPATIRMRHHNLEAALSTDSLVAVSGDMFAAMRSLLTATRGGISDAAYRSGEAVWSWDITSADVFRSATLSSAAACGLGDKIGSLEPGKRADIVLLKSDPLNLTLLNNPIANVVTSAHPGNVDTVIINGEVMKSGGALKFPDVDAVVDAAERSRAHVLAETDLATIKKPHVDNWAMFA</sequence>
<evidence type="ECO:0000313" key="3">
    <source>
        <dbReference type="EMBL" id="TCO19604.1"/>
    </source>
</evidence>
<dbReference type="PANTHER" id="PTHR43794">
    <property type="entry name" value="AMINOHYDROLASE SSNA-RELATED"/>
    <property type="match status" value="1"/>
</dbReference>
<name>A0A4R2H377_9ACTN</name>
<gene>
    <name evidence="3" type="ORF">EV652_1133</name>
</gene>
<keyword evidence="1 3" id="KW-0378">Hydrolase</keyword>
<dbReference type="AlphaFoldDB" id="A0A4R2H377"/>
<dbReference type="EMBL" id="SLWN01000013">
    <property type="protein sequence ID" value="TCO19604.1"/>
    <property type="molecule type" value="Genomic_DNA"/>
</dbReference>
<protein>
    <submittedName>
        <fullName evidence="3">Cytosine/adenosine deaminase-related metal-dependent hydrolase</fullName>
    </submittedName>
</protein>
<dbReference type="Proteomes" id="UP000294508">
    <property type="component" value="Unassembled WGS sequence"/>
</dbReference>
<dbReference type="NCBIfam" id="NF006056">
    <property type="entry name" value="PRK08204.1"/>
    <property type="match status" value="1"/>
</dbReference>
<dbReference type="InterPro" id="IPR050287">
    <property type="entry name" value="MTA/SAH_deaminase"/>
</dbReference>
<keyword evidence="4" id="KW-1185">Reference proteome</keyword>
<accession>A0A4R2H377</accession>
<dbReference type="InterPro" id="IPR011059">
    <property type="entry name" value="Metal-dep_hydrolase_composite"/>
</dbReference>